<accession>A0AA35CMB3</accession>
<dbReference type="PIRSF" id="PIRSF019345">
    <property type="entry name" value="ScpB"/>
    <property type="match status" value="1"/>
</dbReference>
<evidence type="ECO:0000256" key="1">
    <source>
        <dbReference type="ARBA" id="ARBA00022490"/>
    </source>
</evidence>
<keyword evidence="1" id="KW-0963">Cytoplasm</keyword>
<dbReference type="Gene3D" id="1.10.10.10">
    <property type="entry name" value="Winged helix-like DNA-binding domain superfamily/Winged helix DNA-binding domain"/>
    <property type="match status" value="2"/>
</dbReference>
<keyword evidence="4" id="KW-0131">Cell cycle</keyword>
<dbReference type="InterPro" id="IPR036388">
    <property type="entry name" value="WH-like_DNA-bd_sf"/>
</dbReference>
<evidence type="ECO:0000256" key="4">
    <source>
        <dbReference type="ARBA" id="ARBA00023306"/>
    </source>
</evidence>
<reference evidence="5" key="1">
    <citation type="submission" date="2022-03" db="EMBL/GenBank/DDBJ databases">
        <title>Complete genome sequence of Caldinitratiruptor microaerophilus.</title>
        <authorList>
            <person name="Mukaiyama R."/>
            <person name="Nishiyama T."/>
            <person name="Ueda K."/>
        </authorList>
    </citation>
    <scope>NUCLEOTIDE SEQUENCE</scope>
    <source>
        <strain evidence="5">JCM 16183</strain>
    </source>
</reference>
<dbReference type="InterPro" id="IPR036390">
    <property type="entry name" value="WH_DNA-bd_sf"/>
</dbReference>
<keyword evidence="2" id="KW-0132">Cell division</keyword>
<dbReference type="Pfam" id="PF04079">
    <property type="entry name" value="SMC_ScpB"/>
    <property type="match status" value="1"/>
</dbReference>
<evidence type="ECO:0000256" key="2">
    <source>
        <dbReference type="ARBA" id="ARBA00022618"/>
    </source>
</evidence>
<evidence type="ECO:0000313" key="5">
    <source>
        <dbReference type="EMBL" id="BDG59966.1"/>
    </source>
</evidence>
<dbReference type="SUPFAM" id="SSF46785">
    <property type="entry name" value="Winged helix' DNA-binding domain"/>
    <property type="match status" value="2"/>
</dbReference>
<dbReference type="PANTHER" id="PTHR34298:SF2">
    <property type="entry name" value="SEGREGATION AND CONDENSATION PROTEIN B"/>
    <property type="match status" value="1"/>
</dbReference>
<dbReference type="RefSeq" id="WP_264844045.1">
    <property type="nucleotide sequence ID" value="NZ_AP025628.1"/>
</dbReference>
<dbReference type="PANTHER" id="PTHR34298">
    <property type="entry name" value="SEGREGATION AND CONDENSATION PROTEIN B"/>
    <property type="match status" value="1"/>
</dbReference>
<dbReference type="GO" id="GO:0051304">
    <property type="term" value="P:chromosome separation"/>
    <property type="evidence" value="ECO:0007669"/>
    <property type="project" value="InterPro"/>
</dbReference>
<keyword evidence="3" id="KW-0159">Chromosome partition</keyword>
<dbReference type="KEGG" id="cmic:caldi_10560"/>
<evidence type="ECO:0000313" key="6">
    <source>
        <dbReference type="Proteomes" id="UP001163687"/>
    </source>
</evidence>
<protein>
    <submittedName>
        <fullName evidence="5">Segregation and condensation protein B</fullName>
    </submittedName>
</protein>
<keyword evidence="6" id="KW-1185">Reference proteome</keyword>
<dbReference type="Proteomes" id="UP001163687">
    <property type="component" value="Chromosome"/>
</dbReference>
<dbReference type="GO" id="GO:0051301">
    <property type="term" value="P:cell division"/>
    <property type="evidence" value="ECO:0007669"/>
    <property type="project" value="UniProtKB-KW"/>
</dbReference>
<sequence>MIWDRGKAIVEALLLASPEPLSAERIAEVIGIGAHEAALLVEDLRRDYASPARGLAIREVAGGFQLVTRPDLAEYVERLHAPRGRGLSHAALETLAIIAYRQPITRAEIEAIRGVSVEGTLNSLLERGLIREAGRRDGPGRPILYVTTPEFLKHFGLADLSDLPPVEPPGGGLFGSGS</sequence>
<dbReference type="EMBL" id="AP025628">
    <property type="protein sequence ID" value="BDG59966.1"/>
    <property type="molecule type" value="Genomic_DNA"/>
</dbReference>
<gene>
    <name evidence="5" type="primary">scpB</name>
    <name evidence="5" type="ORF">caldi_10560</name>
</gene>
<proteinExistence type="predicted"/>
<dbReference type="AlphaFoldDB" id="A0AA35CMB3"/>
<name>A0AA35CMB3_9FIRM</name>
<evidence type="ECO:0000256" key="3">
    <source>
        <dbReference type="ARBA" id="ARBA00022829"/>
    </source>
</evidence>
<dbReference type="NCBIfam" id="TIGR00281">
    <property type="entry name" value="SMC-Scp complex subunit ScpB"/>
    <property type="match status" value="1"/>
</dbReference>
<dbReference type="InterPro" id="IPR005234">
    <property type="entry name" value="ScpB_csome_segregation"/>
</dbReference>
<organism evidence="5 6">
    <name type="scientific">Caldinitratiruptor microaerophilus</name>
    <dbReference type="NCBI Taxonomy" id="671077"/>
    <lineage>
        <taxon>Bacteria</taxon>
        <taxon>Bacillati</taxon>
        <taxon>Bacillota</taxon>
        <taxon>Clostridia</taxon>
        <taxon>Eubacteriales</taxon>
        <taxon>Symbiobacteriaceae</taxon>
        <taxon>Caldinitratiruptor</taxon>
    </lineage>
</organism>